<gene>
    <name evidence="4" type="ORF">LMH87_001383</name>
</gene>
<keyword evidence="2" id="KW-0812">Transmembrane</keyword>
<proteinExistence type="predicted"/>
<name>A0A9W8Q5K3_AKAMU</name>
<evidence type="ECO:0008006" key="6">
    <source>
        <dbReference type="Google" id="ProtNLM"/>
    </source>
</evidence>
<sequence length="206" mass="21962">MGRRLLFLVMIAVASHVLATPIDDFELVVRESEAYKSFTSDCERCPIAGAKGTGCWGNIGPSAVRQSLCKDKVCFCNPDKMAENAKYIYDFAMAACKMESSAQIARDGYTEYCGAAEGNTTQTVSPTSSPTSDPTTLPTHSAPPLGPAEIASIVVPVIGVVVAIITAIWAPATVLRFITCGCRSPNKSNRDMRMRMVGGKKQGAES</sequence>
<evidence type="ECO:0000313" key="4">
    <source>
        <dbReference type="EMBL" id="KAJ4146824.1"/>
    </source>
</evidence>
<feature type="compositionally biased region" description="Low complexity" evidence="1">
    <location>
        <begin position="120"/>
        <end position="139"/>
    </location>
</feature>
<evidence type="ECO:0000256" key="2">
    <source>
        <dbReference type="SAM" id="Phobius"/>
    </source>
</evidence>
<dbReference type="Proteomes" id="UP001144673">
    <property type="component" value="Chromosome 3"/>
</dbReference>
<feature type="signal peptide" evidence="3">
    <location>
        <begin position="1"/>
        <end position="19"/>
    </location>
</feature>
<dbReference type="RefSeq" id="XP_056049765.1">
    <property type="nucleotide sequence ID" value="XM_056192650.1"/>
</dbReference>
<accession>A0A9W8Q5K3</accession>
<dbReference type="AlphaFoldDB" id="A0A9W8Q5K3"/>
<reference evidence="4" key="1">
    <citation type="journal article" date="2023" name="Access Microbiol">
        <title>De-novo genome assembly for Akanthomyces muscarius, a biocontrol agent of insect agricultural pests.</title>
        <authorList>
            <person name="Erdos Z."/>
            <person name="Studholme D.J."/>
            <person name="Raymond B."/>
            <person name="Sharma M."/>
        </authorList>
    </citation>
    <scope>NUCLEOTIDE SEQUENCE</scope>
    <source>
        <strain evidence="4">Ve6</strain>
    </source>
</reference>
<evidence type="ECO:0000256" key="3">
    <source>
        <dbReference type="SAM" id="SignalP"/>
    </source>
</evidence>
<comment type="caution">
    <text evidence="4">The sequence shown here is derived from an EMBL/GenBank/DDBJ whole genome shotgun (WGS) entry which is preliminary data.</text>
</comment>
<feature type="transmembrane region" description="Helical" evidence="2">
    <location>
        <begin position="153"/>
        <end position="178"/>
    </location>
</feature>
<keyword evidence="3" id="KW-0732">Signal</keyword>
<protein>
    <recommendedName>
        <fullName evidence="6">Extracellular membrane protein CFEM domain-containing protein</fullName>
    </recommendedName>
</protein>
<keyword evidence="2" id="KW-1133">Transmembrane helix</keyword>
<evidence type="ECO:0000256" key="1">
    <source>
        <dbReference type="SAM" id="MobiDB-lite"/>
    </source>
</evidence>
<organism evidence="4 5">
    <name type="scientific">Akanthomyces muscarius</name>
    <name type="common">Entomopathogenic fungus</name>
    <name type="synonym">Lecanicillium muscarium</name>
    <dbReference type="NCBI Taxonomy" id="2231603"/>
    <lineage>
        <taxon>Eukaryota</taxon>
        <taxon>Fungi</taxon>
        <taxon>Dikarya</taxon>
        <taxon>Ascomycota</taxon>
        <taxon>Pezizomycotina</taxon>
        <taxon>Sordariomycetes</taxon>
        <taxon>Hypocreomycetidae</taxon>
        <taxon>Hypocreales</taxon>
        <taxon>Cordycipitaceae</taxon>
        <taxon>Akanthomyces</taxon>
    </lineage>
</organism>
<feature type="chain" id="PRO_5040851393" description="Extracellular membrane protein CFEM domain-containing protein" evidence="3">
    <location>
        <begin position="20"/>
        <end position="206"/>
    </location>
</feature>
<keyword evidence="2" id="KW-0472">Membrane</keyword>
<feature type="region of interest" description="Disordered" evidence="1">
    <location>
        <begin position="120"/>
        <end position="142"/>
    </location>
</feature>
<dbReference type="EMBL" id="JAJHUN010000010">
    <property type="protein sequence ID" value="KAJ4146824.1"/>
    <property type="molecule type" value="Genomic_DNA"/>
</dbReference>
<dbReference type="KEGG" id="amus:LMH87_001383"/>
<evidence type="ECO:0000313" key="5">
    <source>
        <dbReference type="Proteomes" id="UP001144673"/>
    </source>
</evidence>
<keyword evidence="5" id="KW-1185">Reference proteome</keyword>
<dbReference type="GeneID" id="80888542"/>